<comment type="caution">
    <text evidence="1">The sequence shown here is derived from an EMBL/GenBank/DDBJ whole genome shotgun (WGS) entry which is preliminary data.</text>
</comment>
<keyword evidence="2" id="KW-1185">Reference proteome</keyword>
<name>A0ACB8WVX6_9TELE</name>
<evidence type="ECO:0000313" key="2">
    <source>
        <dbReference type="Proteomes" id="UP000831701"/>
    </source>
</evidence>
<sequence>MKVKSVFNDRQQVSLSFSLLLLLVAAALSDDGSADTAVTASPGDIALLPCYSTGNVTPTLTTWTRNGQEVARGGSSAPSPPSDGQRLGVLHDGSLNIRGVIPGDEGGLPVRLRAARKQHLQGARAAAGGPENVSTSIGPATALSNGTLVVYRGVTVSFNCSSLSYPSQQLTWAFSGASSSNESLISKSGSWLDFKIEEVQPSAQGLYSCTANNTISYQTANRSTQLLVYYTPDRHPECTWALAQDPSHVQFNCTWFGAYPTPMLRWGVEQGHQRGVWEGHVYASEVTDSLSMTLNRSVLSDGETLSCMAQHQALTPGKDKCSFTLKATEPHRDSSASNQCRQCLLGILSELPYPEGEPLAAALEATSVTLTCTEATSMPPANTTWRRGLQQEEIVPGSKYVLSEEGPVLKLTILNVSKEDEGIYFCRSENPLDVRELEVYLTVRTASSVYTGAVIGVFIAALIVGLAAIVAKTVYSRRHRICLGGGFGQIEEDRGDVLSLVESDDEQIFQDAVPRLPPLTNGRHTTLVQIHRIPSSDHEDAETADTSQQQQEDTAQTEEPVDLSVAPQTESPALCGHDGGTLDGVKRGRRTQEEGDKSGACEEGGDVLHGKQRGAAA</sequence>
<dbReference type="Proteomes" id="UP000831701">
    <property type="component" value="Chromosome 5"/>
</dbReference>
<evidence type="ECO:0000313" key="1">
    <source>
        <dbReference type="EMBL" id="KAI3371966.1"/>
    </source>
</evidence>
<accession>A0ACB8WVX6</accession>
<gene>
    <name evidence="1" type="ORF">L3Q82_006836</name>
</gene>
<dbReference type="EMBL" id="CM041535">
    <property type="protein sequence ID" value="KAI3371966.1"/>
    <property type="molecule type" value="Genomic_DNA"/>
</dbReference>
<reference evidence="1" key="1">
    <citation type="submission" date="2022-04" db="EMBL/GenBank/DDBJ databases">
        <title>Jade perch genome.</title>
        <authorList>
            <person name="Chao B."/>
        </authorList>
    </citation>
    <scope>NUCLEOTIDE SEQUENCE</scope>
    <source>
        <strain evidence="1">CB-2022</strain>
    </source>
</reference>
<protein>
    <submittedName>
        <fullName evidence="1">Uncharacterized protein</fullName>
    </submittedName>
</protein>
<proteinExistence type="predicted"/>
<organism evidence="1 2">
    <name type="scientific">Scortum barcoo</name>
    <name type="common">barcoo grunter</name>
    <dbReference type="NCBI Taxonomy" id="214431"/>
    <lineage>
        <taxon>Eukaryota</taxon>
        <taxon>Metazoa</taxon>
        <taxon>Chordata</taxon>
        <taxon>Craniata</taxon>
        <taxon>Vertebrata</taxon>
        <taxon>Euteleostomi</taxon>
        <taxon>Actinopterygii</taxon>
        <taxon>Neopterygii</taxon>
        <taxon>Teleostei</taxon>
        <taxon>Neoteleostei</taxon>
        <taxon>Acanthomorphata</taxon>
        <taxon>Eupercaria</taxon>
        <taxon>Centrarchiformes</taxon>
        <taxon>Terapontoidei</taxon>
        <taxon>Terapontidae</taxon>
        <taxon>Scortum</taxon>
    </lineage>
</organism>